<dbReference type="InterPro" id="IPR023685">
    <property type="entry name" value="Pyridoxal_kinase_PdxY"/>
</dbReference>
<dbReference type="SUPFAM" id="SSF53613">
    <property type="entry name" value="Ribokinase-like"/>
    <property type="match status" value="1"/>
</dbReference>
<proteinExistence type="inferred from homology"/>
<protein>
    <recommendedName>
        <fullName evidence="6">Pyridoxal kinase PdxY</fullName>
        <shortName evidence="6">PL kinase</shortName>
        <ecNumber evidence="6">2.7.1.35</ecNumber>
    </recommendedName>
</protein>
<dbReference type="GO" id="GO:0008478">
    <property type="term" value="F:pyridoxal kinase activity"/>
    <property type="evidence" value="ECO:0007669"/>
    <property type="project" value="UniProtKB-UniRule"/>
</dbReference>
<dbReference type="EC" id="2.7.1.35" evidence="6"/>
<feature type="binding site" evidence="6">
    <location>
        <position position="221"/>
    </location>
    <ligand>
        <name>substrate</name>
    </ligand>
</feature>
<dbReference type="NCBIfam" id="NF004398">
    <property type="entry name" value="PRK05756.1"/>
    <property type="match status" value="1"/>
</dbReference>
<dbReference type="PANTHER" id="PTHR10534:SF2">
    <property type="entry name" value="PYRIDOXAL KINASE"/>
    <property type="match status" value="1"/>
</dbReference>
<name>A0A7X4LH39_9VIBR</name>
<keyword evidence="4 6" id="KW-0067">ATP-binding</keyword>
<comment type="cofactor">
    <cofactor evidence="6">
        <name>Mg(2+)</name>
        <dbReference type="ChEBI" id="CHEBI:18420"/>
    </cofactor>
</comment>
<comment type="caution">
    <text evidence="6">Lacks conserved residue(s) required for the propagation of feature annotation.</text>
</comment>
<feature type="binding site" evidence="6">
    <location>
        <position position="9"/>
    </location>
    <ligand>
        <name>substrate</name>
    </ligand>
</feature>
<dbReference type="InterPro" id="IPR029056">
    <property type="entry name" value="Ribokinase-like"/>
</dbReference>
<feature type="binding site" evidence="6">
    <location>
        <position position="144"/>
    </location>
    <ligand>
        <name>ATP</name>
        <dbReference type="ChEBI" id="CHEBI:30616"/>
    </ligand>
</feature>
<comment type="caution">
    <text evidence="8">The sequence shown here is derived from an EMBL/GenBank/DDBJ whole genome shotgun (WGS) entry which is preliminary data.</text>
</comment>
<dbReference type="InterPro" id="IPR004625">
    <property type="entry name" value="PyrdxlKinase"/>
</dbReference>
<comment type="function">
    <text evidence="6">Pyridoxal kinase involved in the salvage pathway of pyridoxal 5'-phosphate (PLP). Catalyzes the phosphorylation of pyridoxal to PLP.</text>
</comment>
<keyword evidence="2 6" id="KW-0547">Nucleotide-binding</keyword>
<keyword evidence="5 6" id="KW-0460">Magnesium</keyword>
<evidence type="ECO:0000256" key="2">
    <source>
        <dbReference type="ARBA" id="ARBA00022741"/>
    </source>
</evidence>
<comment type="pathway">
    <text evidence="6">Cofactor metabolism; pyridoxal 5'-phosphate salvage; pyridoxal 5'-phosphate from pyridoxal: step 1/1.</text>
</comment>
<evidence type="ECO:0000313" key="8">
    <source>
        <dbReference type="EMBL" id="MZI91781.1"/>
    </source>
</evidence>
<feature type="binding site" evidence="6">
    <location>
        <position position="112"/>
    </location>
    <ligand>
        <name>ATP</name>
        <dbReference type="ChEBI" id="CHEBI:30616"/>
    </ligand>
</feature>
<dbReference type="InterPro" id="IPR013749">
    <property type="entry name" value="PM/HMP-P_kinase-1"/>
</dbReference>
<feature type="binding site" evidence="6">
    <location>
        <position position="182"/>
    </location>
    <ligand>
        <name>ATP</name>
        <dbReference type="ChEBI" id="CHEBI:30616"/>
    </ligand>
</feature>
<accession>A0A7X4LH39</accession>
<comment type="subunit">
    <text evidence="6">Homodimer.</text>
</comment>
<keyword evidence="1 6" id="KW-0808">Transferase</keyword>
<dbReference type="CDD" id="cd01173">
    <property type="entry name" value="pyridoxal_pyridoxamine_kinase"/>
    <property type="match status" value="1"/>
</dbReference>
<evidence type="ECO:0000256" key="1">
    <source>
        <dbReference type="ARBA" id="ARBA00022679"/>
    </source>
</evidence>
<dbReference type="GO" id="GO:0005524">
    <property type="term" value="F:ATP binding"/>
    <property type="evidence" value="ECO:0007669"/>
    <property type="project" value="UniProtKB-UniRule"/>
</dbReference>
<evidence type="ECO:0000259" key="7">
    <source>
        <dbReference type="Pfam" id="PF08543"/>
    </source>
</evidence>
<evidence type="ECO:0000313" key="9">
    <source>
        <dbReference type="Proteomes" id="UP000462621"/>
    </source>
</evidence>
<dbReference type="Proteomes" id="UP000462621">
    <property type="component" value="Unassembled WGS sequence"/>
</dbReference>
<organism evidence="8 9">
    <name type="scientific">Vibrio eleionomae</name>
    <dbReference type="NCBI Taxonomy" id="2653505"/>
    <lineage>
        <taxon>Bacteria</taxon>
        <taxon>Pseudomonadati</taxon>
        <taxon>Pseudomonadota</taxon>
        <taxon>Gammaproteobacteria</taxon>
        <taxon>Vibrionales</taxon>
        <taxon>Vibrionaceae</taxon>
        <taxon>Vibrio</taxon>
    </lineage>
</organism>
<dbReference type="PANTHER" id="PTHR10534">
    <property type="entry name" value="PYRIDOXAL KINASE"/>
    <property type="match status" value="1"/>
</dbReference>
<dbReference type="EMBL" id="WEKT01000001">
    <property type="protein sequence ID" value="MZI91781.1"/>
    <property type="molecule type" value="Genomic_DNA"/>
</dbReference>
<evidence type="ECO:0000256" key="3">
    <source>
        <dbReference type="ARBA" id="ARBA00022777"/>
    </source>
</evidence>
<dbReference type="RefSeq" id="WP_161153084.1">
    <property type="nucleotide sequence ID" value="NZ_WEKT01000001.1"/>
</dbReference>
<dbReference type="AlphaFoldDB" id="A0A7X4LH39"/>
<dbReference type="GO" id="GO:0009443">
    <property type="term" value="P:pyridoxal 5'-phosphate salvage"/>
    <property type="evidence" value="ECO:0007669"/>
    <property type="project" value="UniProtKB-UniRule"/>
</dbReference>
<comment type="similarity">
    <text evidence="6">Belongs to the pyridoxine kinase family. PdxY subfamily.</text>
</comment>
<evidence type="ECO:0000256" key="6">
    <source>
        <dbReference type="HAMAP-Rule" id="MF_01639"/>
    </source>
</evidence>
<dbReference type="Gene3D" id="3.40.1190.20">
    <property type="match status" value="1"/>
</dbReference>
<dbReference type="HAMAP" id="MF_01639">
    <property type="entry name" value="PdxY"/>
    <property type="match status" value="1"/>
</dbReference>
<gene>
    <name evidence="6 8" type="primary">pdxY</name>
    <name evidence="8" type="ORF">F9817_00980</name>
</gene>
<evidence type="ECO:0000256" key="4">
    <source>
        <dbReference type="ARBA" id="ARBA00022840"/>
    </source>
</evidence>
<dbReference type="UniPathway" id="UPA01068">
    <property type="reaction ID" value="UER00298"/>
</dbReference>
<feature type="domain" description="Pyridoxamine kinase/Phosphomethylpyrimidine kinase" evidence="7">
    <location>
        <begin position="75"/>
        <end position="261"/>
    </location>
</feature>
<dbReference type="Pfam" id="PF08543">
    <property type="entry name" value="Phos_pyr_kin"/>
    <property type="match status" value="1"/>
</dbReference>
<sequence>MQGILSIQSHVSYGHAGNSSAVFPMQRMGFEVWPIHTVQFSNHTHYTQGWTGHAFTADDIAEVVRGLANLDVLTECQAVVTGYQGTAEQCSVVADTVAKVKQANPNALYVCDPVMSNPEKGCIVAPGITEQLINTLIPIADVIVPNQFELSQIANMEINSLEDAVKACHKALTKGPKLIIAKHLHGIDKQNFNMMLATKDGVYLAKRPLYQICKEPIGVGDLITSIFTAGLLKGWSPLQAFQHCHDAVHGVLKTTFKSGEWELQTIAAQDELINPSEHFPAELVEQHSESYA</sequence>
<dbReference type="GO" id="GO:0000287">
    <property type="term" value="F:magnesium ion binding"/>
    <property type="evidence" value="ECO:0007669"/>
    <property type="project" value="UniProtKB-UniRule"/>
</dbReference>
<keyword evidence="3 6" id="KW-0418">Kinase</keyword>
<comment type="catalytic activity">
    <reaction evidence="6">
        <text>pyridoxal + ATP = pyridoxal 5'-phosphate + ADP + H(+)</text>
        <dbReference type="Rhea" id="RHEA:10224"/>
        <dbReference type="ChEBI" id="CHEBI:15378"/>
        <dbReference type="ChEBI" id="CHEBI:17310"/>
        <dbReference type="ChEBI" id="CHEBI:30616"/>
        <dbReference type="ChEBI" id="CHEBI:456216"/>
        <dbReference type="ChEBI" id="CHEBI:597326"/>
        <dbReference type="EC" id="2.7.1.35"/>
    </reaction>
</comment>
<dbReference type="NCBIfam" id="TIGR00687">
    <property type="entry name" value="pyridox_kin"/>
    <property type="match status" value="1"/>
</dbReference>
<reference evidence="8 9" key="1">
    <citation type="submission" date="2019-10" db="EMBL/GenBank/DDBJ databases">
        <title>Vibrio sp. nov. isolated from a shrimp pond.</title>
        <authorList>
            <person name="Gomez-Gil B."/>
            <person name="Enciso-Ibarra J."/>
            <person name="Enciso-Ibarra K."/>
            <person name="Bolan-Mejia C."/>
        </authorList>
    </citation>
    <scope>NUCLEOTIDE SEQUENCE [LARGE SCALE GENOMIC DNA]</scope>
    <source>
        <strain evidence="8 9">CAIM 722</strain>
    </source>
</reference>
<evidence type="ECO:0000256" key="5">
    <source>
        <dbReference type="ARBA" id="ARBA00022842"/>
    </source>
</evidence>
<dbReference type="GO" id="GO:0005829">
    <property type="term" value="C:cytosol"/>
    <property type="evidence" value="ECO:0007669"/>
    <property type="project" value="TreeGrafter"/>
</dbReference>
<keyword evidence="9" id="KW-1185">Reference proteome</keyword>
<feature type="binding site" evidence="6">
    <location>
        <position position="149"/>
    </location>
    <ligand>
        <name>ATP</name>
        <dbReference type="ChEBI" id="CHEBI:30616"/>
    </ligand>
</feature>